<sequence>MIIVCLVLVIAAFVVMGTALALAELTLVNIALGLGGLAAVLLAVEFVRNRKALFGPGRAESLPDHRSAGLPGAVTEPVRTDDVGKASVPPLGTAAATGQVAAPTTSVGSPPVAVQDDGDRTAVVGISVPAPVSEPVREASIPPPAEARDATLSEPPQEEQHESAESSSGSSADDTPTAAASQEDADDAVEAVPASEPEDRAAGTAEDTDAVDTDDPVDENPPVETVAEPPCSDSDSDDSAAEHSPDMEATQELPVLADQLHGATAVDTDGPAADSEETPDSAAEELTVDSERDTEADDGESEDTASVDAATAEPDSETADSDEESEAADSGSADTAESDPSGDDGAAPGSADHDDSPADPADDTDPDVDETAVITFREPAEWNPPFTLPSQEQYENKSVSAAAIAELAARWTPTGSDLGTEAAAAETEPDQTGSDTSTDSEDGSDPADPPRGSTTAAADDATS</sequence>
<keyword evidence="2" id="KW-1133">Transmembrane helix</keyword>
<accession>A0A9P2WR53</accession>
<keyword evidence="2" id="KW-0812">Transmembrane</keyword>
<feature type="compositionally biased region" description="Low complexity" evidence="1">
    <location>
        <begin position="165"/>
        <end position="182"/>
    </location>
</feature>
<evidence type="ECO:0000256" key="1">
    <source>
        <dbReference type="SAM" id="MobiDB-lite"/>
    </source>
</evidence>
<protein>
    <submittedName>
        <fullName evidence="3">Uncharacterized protein</fullName>
    </submittedName>
</protein>
<feature type="compositionally biased region" description="Acidic residues" evidence="1">
    <location>
        <begin position="206"/>
        <end position="218"/>
    </location>
</feature>
<organism evidence="3 4">
    <name type="scientific">Thermobifida fusca TM51</name>
    <dbReference type="NCBI Taxonomy" id="1169414"/>
    <lineage>
        <taxon>Bacteria</taxon>
        <taxon>Bacillati</taxon>
        <taxon>Actinomycetota</taxon>
        <taxon>Actinomycetes</taxon>
        <taxon>Streptosporangiales</taxon>
        <taxon>Nocardiopsidaceae</taxon>
        <taxon>Thermobifida</taxon>
    </lineage>
</organism>
<keyword evidence="2" id="KW-0472">Membrane</keyword>
<feature type="compositionally biased region" description="Acidic residues" evidence="1">
    <location>
        <begin position="360"/>
        <end position="370"/>
    </location>
</feature>
<dbReference type="AlphaFoldDB" id="A0A9P2WR53"/>
<feature type="compositionally biased region" description="Acidic residues" evidence="1">
    <location>
        <begin position="314"/>
        <end position="327"/>
    </location>
</feature>
<feature type="transmembrane region" description="Helical" evidence="2">
    <location>
        <begin position="27"/>
        <end position="47"/>
    </location>
</feature>
<keyword evidence="4" id="KW-1185">Reference proteome</keyword>
<proteinExistence type="predicted"/>
<reference evidence="3 4" key="1">
    <citation type="journal article" date="2013" name="Genome Announc.">
        <title>Draft Genome Sequence of the Lignocellulose Decomposer Thermobifida fusca Strain TM51.</title>
        <authorList>
            <person name="Toth A."/>
            <person name="Barna T."/>
            <person name="Nagy I."/>
            <person name="Horvath B."/>
            <person name="Nagy I."/>
            <person name="Tancsics A."/>
            <person name="Kriszt B."/>
            <person name="Baka E."/>
            <person name="Fekete C."/>
            <person name="Kukolya J."/>
        </authorList>
    </citation>
    <scope>NUCLEOTIDE SEQUENCE [LARGE SCALE GENOMIC DNA]</scope>
    <source>
        <strain evidence="3 4">TM51</strain>
    </source>
</reference>
<dbReference type="EMBL" id="AOSG01000026">
    <property type="protein sequence ID" value="EOR71850.1"/>
    <property type="molecule type" value="Genomic_DNA"/>
</dbReference>
<name>A0A9P2WR53_THEFU</name>
<feature type="region of interest" description="Disordered" evidence="1">
    <location>
        <begin position="412"/>
        <end position="463"/>
    </location>
</feature>
<feature type="compositionally biased region" description="Acidic residues" evidence="1">
    <location>
        <begin position="274"/>
        <end position="305"/>
    </location>
</feature>
<feature type="region of interest" description="Disordered" evidence="1">
    <location>
        <begin position="134"/>
        <end position="396"/>
    </location>
</feature>
<evidence type="ECO:0000313" key="3">
    <source>
        <dbReference type="EMBL" id="EOR71850.1"/>
    </source>
</evidence>
<dbReference type="Proteomes" id="UP000014184">
    <property type="component" value="Unassembled WGS sequence"/>
</dbReference>
<dbReference type="RefSeq" id="WP_016188494.1">
    <property type="nucleotide sequence ID" value="NZ_AOSG01000026.1"/>
</dbReference>
<feature type="region of interest" description="Disordered" evidence="1">
    <location>
        <begin position="57"/>
        <end position="117"/>
    </location>
</feature>
<evidence type="ECO:0000256" key="2">
    <source>
        <dbReference type="SAM" id="Phobius"/>
    </source>
</evidence>
<feature type="compositionally biased region" description="Low complexity" evidence="1">
    <location>
        <begin position="454"/>
        <end position="463"/>
    </location>
</feature>
<comment type="caution">
    <text evidence="3">The sequence shown here is derived from an EMBL/GenBank/DDBJ whole genome shotgun (WGS) entry which is preliminary data.</text>
</comment>
<evidence type="ECO:0000313" key="4">
    <source>
        <dbReference type="Proteomes" id="UP000014184"/>
    </source>
</evidence>
<gene>
    <name evidence="3" type="ORF">TM51_06017</name>
</gene>